<organism evidence="3 4">
    <name type="scientific">Chryseobacterium phosphatilyticum</name>
    <dbReference type="NCBI Taxonomy" id="475075"/>
    <lineage>
        <taxon>Bacteria</taxon>
        <taxon>Pseudomonadati</taxon>
        <taxon>Bacteroidota</taxon>
        <taxon>Flavobacteriia</taxon>
        <taxon>Flavobacteriales</taxon>
        <taxon>Weeksellaceae</taxon>
        <taxon>Chryseobacterium group</taxon>
        <taxon>Chryseobacterium</taxon>
    </lineage>
</organism>
<dbReference type="InterPro" id="IPR023809">
    <property type="entry name" value="Thiopep_bacteriocin_synth_dom"/>
</dbReference>
<comment type="caution">
    <text evidence="3">The sequence shown here is derived from an EMBL/GenBank/DDBJ whole genome shotgun (WGS) entry which is preliminary data.</text>
</comment>
<dbReference type="RefSeq" id="WP_109712658.1">
    <property type="nucleotide sequence ID" value="NZ_PPED02000003.1"/>
</dbReference>
<dbReference type="OrthoDB" id="1273722at2"/>
<accession>A0A316XCE2</accession>
<evidence type="ECO:0000313" key="3">
    <source>
        <dbReference type="EMBL" id="PWN69038.1"/>
    </source>
</evidence>
<name>A0A316XCE2_9FLAO</name>
<sequence length="1012" mass="118238">MMSSKQYTPFHYTILRTPVLSPDDLNSFYATSDVIENISCNQTVMDAIKLSSLNFYHEVTKEFSKKNAEQKEKLEISLYKYLSRYTTRPTPFGLFSGLGTIRNSSENSEKKIAWTHSYPVLRFDSEYLYKTVNSLEKHDTYLTNNTVYEIFDEYKFLQCYTGIIGRDYRLITIEKDESIGSIITYCQQERTAKEIIHYIQTENDVTEEEAEEFFHELKNEQILNPSLSYSGSETQHIVNILDKKIESPEFHQLKKYINLCNSEKKNPEILSLPDQKKVPVHIDLFFETSDTMSKRFLDDIQKSDSIFERFSTLENQTPYRIVSFKKSFTKKYDQQEINLLQALDIEFGVGYGKFANSENVDAGNLILAWPKENIREDNITLTQKEVQYSSPIINCLKSKKTSIDLNELGKNQESFLPEKINEFFPFKSYKASIFLDKKTGNPVYFIDYISFNSPRKILGRFSDHKDIAYTLNEIHDQEKKYYDEETIIAEIVHLPSEKIGNVIERKINTEYYIGYIDEISGKKKIALTDLYVSIVNDQIILRSKSLGKKILPVFSNAYNIMHPTNSPVFEFLLDFQAQYNSSLLINEDSLLNLFKFFPRLEKGNFIVKKATWLIEYDDFFKNKKTSISEALTNFDKNLDALNIKGNFFISEGDNELYILLNQEIARKTFLTQLKKKQKLKITESLSDEFAPVTFGAEGKMINNEFLLFFKNEKFEQKYENLHSPAKHSTISRSLFPGIDECIYLKIYTGKVFADLLICEMVGILGFLQSNKLIKSFFYIKYYDPDFHIRIRIFASGNHHIEIKSHLNALLKKYLGEKIHKISYDTYEREIERYEGDTIPVFEKIFFYDSLVSAAIIEKNIEEANTDILWMYPIQHIFFYFDLFSLTTELQLKFVSGVKNNLAKEFSTSPLKTSFINAKYKGFTHEIEQIVNETEGILSPIHKQFRNDIRKDLPSILNENAFGNLANIIHMHIIRVVRSDNRLHEYLIYCFIEKIVKKQFFSLKNNVNTSSPI</sequence>
<evidence type="ECO:0000259" key="2">
    <source>
        <dbReference type="Pfam" id="PF14028"/>
    </source>
</evidence>
<protein>
    <recommendedName>
        <fullName evidence="5">Lantibiotic dehydratase</fullName>
    </recommendedName>
</protein>
<dbReference type="AlphaFoldDB" id="A0A316XCE2"/>
<proteinExistence type="predicted"/>
<dbReference type="Pfam" id="PF04738">
    <property type="entry name" value="Lant_dehydr_N"/>
    <property type="match status" value="2"/>
</dbReference>
<dbReference type="NCBIfam" id="TIGR03891">
    <property type="entry name" value="thiopep_ocin"/>
    <property type="match status" value="1"/>
</dbReference>
<evidence type="ECO:0008006" key="5">
    <source>
        <dbReference type="Google" id="ProtNLM"/>
    </source>
</evidence>
<dbReference type="InterPro" id="IPR006827">
    <property type="entry name" value="Lant_deHydtase_N"/>
</dbReference>
<feature type="domain" description="Lantibiotic dehydratase N-terminal" evidence="1">
    <location>
        <begin position="42"/>
        <end position="357"/>
    </location>
</feature>
<feature type="domain" description="Lantibiotic dehydratase N-terminal" evidence="1">
    <location>
        <begin position="456"/>
        <end position="667"/>
    </location>
</feature>
<gene>
    <name evidence="3" type="ORF">C1631_013290</name>
</gene>
<keyword evidence="4" id="KW-1185">Reference proteome</keyword>
<feature type="domain" description="Thiopeptide-type bacteriocin biosynthesis" evidence="2">
    <location>
        <begin position="742"/>
        <end position="994"/>
    </location>
</feature>
<evidence type="ECO:0000313" key="4">
    <source>
        <dbReference type="Proteomes" id="UP000236594"/>
    </source>
</evidence>
<reference evidence="3 4" key="1">
    <citation type="submission" date="2018-04" db="EMBL/GenBank/DDBJ databases">
        <title>Draft Genome Sequence of Phosphate-Solubilizing Chryseobacterium sp. ISE14 that is a Biocontrol and Plant Growth-Promoting Rhizobacterium Isolated from Cucumber.</title>
        <authorList>
            <person name="Jeong J.-J."/>
            <person name="Sang M.K."/>
            <person name="Choi I.-G."/>
            <person name="Kim K.D."/>
        </authorList>
    </citation>
    <scope>NUCLEOTIDE SEQUENCE [LARGE SCALE GENOMIC DNA]</scope>
    <source>
        <strain evidence="3 4">ISE14</strain>
    </source>
</reference>
<dbReference type="Pfam" id="PF14028">
    <property type="entry name" value="Lant_dehydr_C"/>
    <property type="match status" value="1"/>
</dbReference>
<dbReference type="EMBL" id="PPED02000003">
    <property type="protein sequence ID" value="PWN69038.1"/>
    <property type="molecule type" value="Genomic_DNA"/>
</dbReference>
<dbReference type="Proteomes" id="UP000236594">
    <property type="component" value="Unassembled WGS sequence"/>
</dbReference>
<evidence type="ECO:0000259" key="1">
    <source>
        <dbReference type="Pfam" id="PF04738"/>
    </source>
</evidence>